<dbReference type="VEuPathDB" id="FungiDB:PODANS_4_5510"/>
<dbReference type="HOGENOM" id="CLU_3399591_0_0_1"/>
<reference evidence="2" key="4">
    <citation type="submission" date="2015-04" db="EMBL/GenBank/DDBJ databases">
        <title>Maintaining two mating types: Structure of the mating type locus and its role in heterokaryosis in Podospora anserina.</title>
        <authorList>
            <person name="Grognet P."/>
            <person name="Bidard F."/>
            <person name="Kuchly C."/>
            <person name="Chan Ho Tong L."/>
            <person name="Coppin E."/>
            <person name="Ait Benkhali J."/>
            <person name="Couloux A."/>
            <person name="Wincker P."/>
            <person name="Debuchy R."/>
            <person name="Silar P."/>
        </authorList>
    </citation>
    <scope>NUCLEOTIDE SEQUENCE</scope>
</reference>
<dbReference type="KEGG" id="pan:PODANSg3330"/>
<name>B2AQ29_PODAN</name>
<reference evidence="1 3" key="1">
    <citation type="journal article" date="2008" name="Genome Biol.">
        <title>The genome sequence of the model ascomycete fungus Podospora anserina.</title>
        <authorList>
            <person name="Espagne E."/>
            <person name="Lespinet O."/>
            <person name="Malagnac F."/>
            <person name="Da Silva C."/>
            <person name="Jaillon O."/>
            <person name="Porcel B.M."/>
            <person name="Couloux A."/>
            <person name="Aury J.-M."/>
            <person name="Segurens B."/>
            <person name="Poulain J."/>
            <person name="Anthouard V."/>
            <person name="Grossetete S."/>
            <person name="Khalili H."/>
            <person name="Coppin E."/>
            <person name="Dequard-Chablat M."/>
            <person name="Picard M."/>
            <person name="Contamine V."/>
            <person name="Arnaise S."/>
            <person name="Bourdais A."/>
            <person name="Berteaux-Lecellier V."/>
            <person name="Gautheret D."/>
            <person name="de Vries R.P."/>
            <person name="Battaglia E."/>
            <person name="Coutinho P.M."/>
            <person name="Danchin E.G.J."/>
            <person name="Henrissat B."/>
            <person name="El Khoury R."/>
            <person name="Sainsard-Chanet A."/>
            <person name="Boivin A."/>
            <person name="Pinan-Lucarre B."/>
            <person name="Sellem C.H."/>
            <person name="Debuchy R."/>
            <person name="Wincker P."/>
            <person name="Weissenbach J."/>
            <person name="Silar P."/>
        </authorList>
    </citation>
    <scope>NUCLEOTIDE SEQUENCE [LARGE SCALE GENOMIC DNA]</scope>
    <source>
        <strain evidence="3">S / ATCC MYA-4624 / DSM 980 / FGSC 10383</strain>
        <strain evidence="1">S mat+</strain>
    </source>
</reference>
<dbReference type="Proteomes" id="UP000001197">
    <property type="component" value="Chromosome 4"/>
</dbReference>
<keyword evidence="3" id="KW-1185">Reference proteome</keyword>
<dbReference type="AlphaFoldDB" id="B2AQ29"/>
<gene>
    <name evidence="1" type="ORF">PODANS_4_5510</name>
</gene>
<accession>B2AQ29</accession>
<reference evidence="3" key="3">
    <citation type="journal article" date="2014" name="Genetics">
        <title>Maintaining two mating types: Structure of the mating type locus and its role in heterokaryosis in Podospora anserina.</title>
        <authorList>
            <person name="Grognet P."/>
            <person name="Bidard F."/>
            <person name="Kuchly C."/>
            <person name="Tong L.C.H."/>
            <person name="Coppin E."/>
            <person name="Benkhali J.A."/>
            <person name="Couloux A."/>
            <person name="Wincker P."/>
            <person name="Debuchy R."/>
            <person name="Silar P."/>
        </authorList>
    </citation>
    <scope>GENOME REANNOTATION</scope>
    <source>
        <strain evidence="3">S / ATCC MYA-4624 / DSM 980 / FGSC 10383</strain>
    </source>
</reference>
<evidence type="ECO:0000313" key="3">
    <source>
        <dbReference type="Proteomes" id="UP000001197"/>
    </source>
</evidence>
<dbReference type="EMBL" id="FO904939">
    <property type="protein sequence ID" value="CDP28710.1"/>
    <property type="molecule type" value="Genomic_DNA"/>
</dbReference>
<dbReference type="GeneID" id="6190072"/>
<sequence length="31" mass="3489">MTAVVLRRARILHSILQPTLPSTDFSRNPTP</sequence>
<evidence type="ECO:0000313" key="1">
    <source>
        <dbReference type="EMBL" id="CAP66968.1"/>
    </source>
</evidence>
<organism evidence="1">
    <name type="scientific">Podospora anserina (strain S / ATCC MYA-4624 / DSM 980 / FGSC 10383)</name>
    <name type="common">Pleurage anserina</name>
    <dbReference type="NCBI Taxonomy" id="515849"/>
    <lineage>
        <taxon>Eukaryota</taxon>
        <taxon>Fungi</taxon>
        <taxon>Dikarya</taxon>
        <taxon>Ascomycota</taxon>
        <taxon>Pezizomycotina</taxon>
        <taxon>Sordariomycetes</taxon>
        <taxon>Sordariomycetidae</taxon>
        <taxon>Sordariales</taxon>
        <taxon>Podosporaceae</taxon>
        <taxon>Podospora</taxon>
        <taxon>Podospora anserina</taxon>
    </lineage>
</organism>
<evidence type="ECO:0000313" key="2">
    <source>
        <dbReference type="EMBL" id="CDP28710.1"/>
    </source>
</evidence>
<proteinExistence type="predicted"/>
<dbReference type="RefSeq" id="XP_001906302.1">
    <property type="nucleotide sequence ID" value="XM_001906267.1"/>
</dbReference>
<dbReference type="EMBL" id="CU633895">
    <property type="protein sequence ID" value="CAP66968.1"/>
    <property type="molecule type" value="Genomic_DNA"/>
</dbReference>
<reference evidence="1" key="2">
    <citation type="submission" date="2008-07" db="EMBL/GenBank/DDBJ databases">
        <authorList>
            <person name="Genoscope - CEA"/>
        </authorList>
    </citation>
    <scope>NUCLEOTIDE SEQUENCE</scope>
    <source>
        <strain evidence="1">S mat+</strain>
    </source>
</reference>
<protein>
    <submittedName>
        <fullName evidence="1">Podospora anserina S mat+ genomic DNA chromosome 4, supercontig 4</fullName>
    </submittedName>
</protein>